<organism evidence="10 11">
    <name type="scientific">Rhizobium oryzicola</name>
    <dbReference type="NCBI Taxonomy" id="1232668"/>
    <lineage>
        <taxon>Bacteria</taxon>
        <taxon>Pseudomonadati</taxon>
        <taxon>Pseudomonadota</taxon>
        <taxon>Alphaproteobacteria</taxon>
        <taxon>Hyphomicrobiales</taxon>
        <taxon>Rhizobiaceae</taxon>
        <taxon>Rhizobium/Agrobacterium group</taxon>
        <taxon>Rhizobium</taxon>
    </lineage>
</organism>
<sequence length="285" mass="30328">MRIMISALVAVFPLLSSVALAAEDSGIVAAAQLAEKSLNAQVGLTVIDTRDGRTWSYRENERFPMASTFKAVACGALLDAGDKALSTKVTIEKKDLLEYAPATKKRVGQKITAAELCQETLRTSDNTAANKVLEVLGGPQAVTAFLRKIGDTTTRLDRNEPELNESKPGDERDTTTPAAMANTLKTLLLGNALPPADRAQLKDWLIADEVGGPLLRAGVPASWIIADRTGAGGFGTRGVIAVMWPPKREPIVAAVYMTGTKASMDDRNRAIAEIGQAIAEAVSQR</sequence>
<dbReference type="InterPro" id="IPR012338">
    <property type="entry name" value="Beta-lactam/transpept-like"/>
</dbReference>
<keyword evidence="4 6" id="KW-0378">Hydrolase</keyword>
<comment type="similarity">
    <text evidence="2 6">Belongs to the class-A beta-lactamase family.</text>
</comment>
<reference evidence="10" key="1">
    <citation type="journal article" date="2015" name="Int. J. Syst. Evol. Microbiol.">
        <title>Rhizobium oryzicola sp. nov., potential plant-growth-promoting endophytic bacteria isolated from rice roots.</title>
        <authorList>
            <person name="Zhang X.X."/>
            <person name="Gao J.S."/>
            <person name="Cao Y.H."/>
            <person name="Sheirdil R.A."/>
            <person name="Wang X.C."/>
            <person name="Zhang L."/>
        </authorList>
    </citation>
    <scope>NUCLEOTIDE SEQUENCE</scope>
    <source>
        <strain evidence="10">05753</strain>
    </source>
</reference>
<dbReference type="InterPro" id="IPR000871">
    <property type="entry name" value="Beta-lactam_class-A"/>
</dbReference>
<evidence type="ECO:0000259" key="9">
    <source>
        <dbReference type="Pfam" id="PF13354"/>
    </source>
</evidence>
<evidence type="ECO:0000256" key="1">
    <source>
        <dbReference type="ARBA" id="ARBA00001526"/>
    </source>
</evidence>
<dbReference type="Proteomes" id="UP001169006">
    <property type="component" value="Unassembled WGS sequence"/>
</dbReference>
<comment type="caution">
    <text evidence="10">The sequence shown here is derived from an EMBL/GenBank/DDBJ whole genome shotgun (WGS) entry which is preliminary data.</text>
</comment>
<dbReference type="PANTHER" id="PTHR35333">
    <property type="entry name" value="BETA-LACTAMASE"/>
    <property type="match status" value="1"/>
</dbReference>
<feature type="domain" description="Beta-lactamase class A catalytic" evidence="9">
    <location>
        <begin position="44"/>
        <end position="257"/>
    </location>
</feature>
<protein>
    <recommendedName>
        <fullName evidence="3 6">Beta-lactamase</fullName>
        <ecNumber evidence="3 6">3.5.2.6</ecNumber>
    </recommendedName>
</protein>
<dbReference type="Gene3D" id="3.40.710.10">
    <property type="entry name" value="DD-peptidase/beta-lactamase superfamily"/>
    <property type="match status" value="1"/>
</dbReference>
<dbReference type="EMBL" id="JAUKWQ010000002">
    <property type="protein sequence ID" value="MDO1582528.1"/>
    <property type="molecule type" value="Genomic_DNA"/>
</dbReference>
<dbReference type="Pfam" id="PF13354">
    <property type="entry name" value="Beta-lactamase2"/>
    <property type="match status" value="1"/>
</dbReference>
<feature type="chain" id="PRO_5046077241" description="Beta-lactamase" evidence="8">
    <location>
        <begin position="22"/>
        <end position="285"/>
    </location>
</feature>
<dbReference type="InterPro" id="IPR045155">
    <property type="entry name" value="Beta-lactam_cat"/>
</dbReference>
<evidence type="ECO:0000256" key="6">
    <source>
        <dbReference type="RuleBase" id="RU361140"/>
    </source>
</evidence>
<dbReference type="PROSITE" id="PS00146">
    <property type="entry name" value="BETA_LACTAMASE_A"/>
    <property type="match status" value="1"/>
</dbReference>
<dbReference type="NCBIfam" id="NF033103">
    <property type="entry name" value="bla_class_A"/>
    <property type="match status" value="1"/>
</dbReference>
<dbReference type="PANTHER" id="PTHR35333:SF3">
    <property type="entry name" value="BETA-LACTAMASE-TYPE TRANSPEPTIDASE FOLD CONTAINING PROTEIN"/>
    <property type="match status" value="1"/>
</dbReference>
<dbReference type="InterPro" id="IPR023650">
    <property type="entry name" value="Beta-lactam_class-A_AS"/>
</dbReference>
<feature type="signal peptide" evidence="8">
    <location>
        <begin position="1"/>
        <end position="21"/>
    </location>
</feature>
<dbReference type="PRINTS" id="PR00118">
    <property type="entry name" value="BLACTAMASEA"/>
</dbReference>
<comment type="catalytic activity">
    <reaction evidence="1 6">
        <text>a beta-lactam + H2O = a substituted beta-amino acid</text>
        <dbReference type="Rhea" id="RHEA:20401"/>
        <dbReference type="ChEBI" id="CHEBI:15377"/>
        <dbReference type="ChEBI" id="CHEBI:35627"/>
        <dbReference type="ChEBI" id="CHEBI:140347"/>
        <dbReference type="EC" id="3.5.2.6"/>
    </reaction>
</comment>
<evidence type="ECO:0000256" key="5">
    <source>
        <dbReference type="ARBA" id="ARBA00023251"/>
    </source>
</evidence>
<evidence type="ECO:0000256" key="4">
    <source>
        <dbReference type="ARBA" id="ARBA00022801"/>
    </source>
</evidence>
<keyword evidence="8" id="KW-0732">Signal</keyword>
<reference evidence="10" key="2">
    <citation type="submission" date="2023-07" db="EMBL/GenBank/DDBJ databases">
        <authorList>
            <person name="Sun H."/>
        </authorList>
    </citation>
    <scope>NUCLEOTIDE SEQUENCE</scope>
    <source>
        <strain evidence="10">05753</strain>
    </source>
</reference>
<name>A0ABT8SWV8_9HYPH</name>
<accession>A0ABT8SWV8</accession>
<evidence type="ECO:0000313" key="11">
    <source>
        <dbReference type="Proteomes" id="UP001169006"/>
    </source>
</evidence>
<feature type="compositionally biased region" description="Basic and acidic residues" evidence="7">
    <location>
        <begin position="153"/>
        <end position="174"/>
    </location>
</feature>
<feature type="region of interest" description="Disordered" evidence="7">
    <location>
        <begin position="153"/>
        <end position="176"/>
    </location>
</feature>
<evidence type="ECO:0000256" key="3">
    <source>
        <dbReference type="ARBA" id="ARBA00012865"/>
    </source>
</evidence>
<evidence type="ECO:0000256" key="8">
    <source>
        <dbReference type="SAM" id="SignalP"/>
    </source>
</evidence>
<evidence type="ECO:0000256" key="7">
    <source>
        <dbReference type="SAM" id="MobiDB-lite"/>
    </source>
</evidence>
<dbReference type="SUPFAM" id="SSF56601">
    <property type="entry name" value="beta-lactamase/transpeptidase-like"/>
    <property type="match status" value="1"/>
</dbReference>
<proteinExistence type="inferred from homology"/>
<keyword evidence="11" id="KW-1185">Reference proteome</keyword>
<evidence type="ECO:0000313" key="10">
    <source>
        <dbReference type="EMBL" id="MDO1582528.1"/>
    </source>
</evidence>
<dbReference type="RefSeq" id="WP_302076671.1">
    <property type="nucleotide sequence ID" value="NZ_JAUKWQ010000002.1"/>
</dbReference>
<keyword evidence="5 6" id="KW-0046">Antibiotic resistance</keyword>
<gene>
    <name evidence="10" type="primary">bla</name>
    <name evidence="10" type="ORF">Q2T52_10500</name>
</gene>
<evidence type="ECO:0000256" key="2">
    <source>
        <dbReference type="ARBA" id="ARBA00009009"/>
    </source>
</evidence>
<dbReference type="GO" id="GO:0008800">
    <property type="term" value="F:beta-lactamase activity"/>
    <property type="evidence" value="ECO:0007669"/>
    <property type="project" value="UniProtKB-EC"/>
</dbReference>
<dbReference type="EC" id="3.5.2.6" evidence="3 6"/>